<reference evidence="1" key="1">
    <citation type="submission" date="2023-08" db="EMBL/GenBank/DDBJ databases">
        <title>A de novo genome assembly of Solanum verrucosum Schlechtendal, a Mexican diploid species geographically isolated from the other diploid A-genome species in potato relatives.</title>
        <authorList>
            <person name="Hosaka K."/>
        </authorList>
    </citation>
    <scope>NUCLEOTIDE SEQUENCE</scope>
    <source>
        <tissue evidence="1">Young leaves</tissue>
    </source>
</reference>
<proteinExistence type="predicted"/>
<organism evidence="1 2">
    <name type="scientific">Solanum verrucosum</name>
    <dbReference type="NCBI Taxonomy" id="315347"/>
    <lineage>
        <taxon>Eukaryota</taxon>
        <taxon>Viridiplantae</taxon>
        <taxon>Streptophyta</taxon>
        <taxon>Embryophyta</taxon>
        <taxon>Tracheophyta</taxon>
        <taxon>Spermatophyta</taxon>
        <taxon>Magnoliopsida</taxon>
        <taxon>eudicotyledons</taxon>
        <taxon>Gunneridae</taxon>
        <taxon>Pentapetalae</taxon>
        <taxon>asterids</taxon>
        <taxon>lamiids</taxon>
        <taxon>Solanales</taxon>
        <taxon>Solanaceae</taxon>
        <taxon>Solanoideae</taxon>
        <taxon>Solaneae</taxon>
        <taxon>Solanum</taxon>
    </lineage>
</organism>
<dbReference type="EMBL" id="CP133617">
    <property type="protein sequence ID" value="WMV33160.1"/>
    <property type="molecule type" value="Genomic_DNA"/>
</dbReference>
<sequence length="13" mass="1460">MPIMITCVGIIIR</sequence>
<name>A0AAF0TZ87_SOLVR</name>
<protein>
    <submittedName>
        <fullName evidence="1">Uncharacterized protein</fullName>
    </submittedName>
</protein>
<evidence type="ECO:0000313" key="1">
    <source>
        <dbReference type="EMBL" id="WMV33160.1"/>
    </source>
</evidence>
<evidence type="ECO:0000313" key="2">
    <source>
        <dbReference type="Proteomes" id="UP001234989"/>
    </source>
</evidence>
<dbReference type="Proteomes" id="UP001234989">
    <property type="component" value="Chromosome 6"/>
</dbReference>
<accession>A0AAF0TZ87</accession>
<keyword evidence="2" id="KW-1185">Reference proteome</keyword>
<gene>
    <name evidence="1" type="ORF">MTR67_026545</name>
</gene>